<feature type="region of interest" description="Disordered" evidence="1">
    <location>
        <begin position="25"/>
        <end position="79"/>
    </location>
</feature>
<gene>
    <name evidence="2" type="ORF">NDU88_001116</name>
</gene>
<sequence>MVPTDWGVTGDRGLSKRGRCVLTTKRGAYPKPGGHRQGPDRQELGVDSVQGRREAAEEGRDEHMRSGGCDEQNMSHARG</sequence>
<organism evidence="2 3">
    <name type="scientific">Pleurodeles waltl</name>
    <name type="common">Iberian ribbed newt</name>
    <dbReference type="NCBI Taxonomy" id="8319"/>
    <lineage>
        <taxon>Eukaryota</taxon>
        <taxon>Metazoa</taxon>
        <taxon>Chordata</taxon>
        <taxon>Craniata</taxon>
        <taxon>Vertebrata</taxon>
        <taxon>Euteleostomi</taxon>
        <taxon>Amphibia</taxon>
        <taxon>Batrachia</taxon>
        <taxon>Caudata</taxon>
        <taxon>Salamandroidea</taxon>
        <taxon>Salamandridae</taxon>
        <taxon>Pleurodelinae</taxon>
        <taxon>Pleurodeles</taxon>
    </lineage>
</organism>
<protein>
    <submittedName>
        <fullName evidence="2">Uncharacterized protein</fullName>
    </submittedName>
</protein>
<name>A0AAV7RAP6_PLEWA</name>
<evidence type="ECO:0000313" key="3">
    <source>
        <dbReference type="Proteomes" id="UP001066276"/>
    </source>
</evidence>
<dbReference type="Proteomes" id="UP001066276">
    <property type="component" value="Chromosome 5"/>
</dbReference>
<proteinExistence type="predicted"/>
<evidence type="ECO:0000313" key="2">
    <source>
        <dbReference type="EMBL" id="KAJ1148279.1"/>
    </source>
</evidence>
<evidence type="ECO:0000256" key="1">
    <source>
        <dbReference type="SAM" id="MobiDB-lite"/>
    </source>
</evidence>
<keyword evidence="3" id="KW-1185">Reference proteome</keyword>
<accession>A0AAV7RAP6</accession>
<dbReference type="AlphaFoldDB" id="A0AAV7RAP6"/>
<feature type="compositionally biased region" description="Basic and acidic residues" evidence="1">
    <location>
        <begin position="37"/>
        <end position="65"/>
    </location>
</feature>
<comment type="caution">
    <text evidence="2">The sequence shown here is derived from an EMBL/GenBank/DDBJ whole genome shotgun (WGS) entry which is preliminary data.</text>
</comment>
<reference evidence="2" key="1">
    <citation type="journal article" date="2022" name="bioRxiv">
        <title>Sequencing and chromosome-scale assembly of the giantPleurodeles waltlgenome.</title>
        <authorList>
            <person name="Brown T."/>
            <person name="Elewa A."/>
            <person name="Iarovenko S."/>
            <person name="Subramanian E."/>
            <person name="Araus A.J."/>
            <person name="Petzold A."/>
            <person name="Susuki M."/>
            <person name="Suzuki K.-i.T."/>
            <person name="Hayashi T."/>
            <person name="Toyoda A."/>
            <person name="Oliveira C."/>
            <person name="Osipova E."/>
            <person name="Leigh N.D."/>
            <person name="Simon A."/>
            <person name="Yun M.H."/>
        </authorList>
    </citation>
    <scope>NUCLEOTIDE SEQUENCE</scope>
    <source>
        <strain evidence="2">20211129_DDA</strain>
        <tissue evidence="2">Liver</tissue>
    </source>
</reference>
<dbReference type="EMBL" id="JANPWB010000009">
    <property type="protein sequence ID" value="KAJ1148279.1"/>
    <property type="molecule type" value="Genomic_DNA"/>
</dbReference>